<dbReference type="AlphaFoldDB" id="A2DCR7"/>
<accession>A2DCR7</accession>
<feature type="repeat" description="ANK" evidence="1">
    <location>
        <begin position="121"/>
        <end position="146"/>
    </location>
</feature>
<dbReference type="VEuPathDB" id="TrichDB:TVAG_237170"/>
<reference evidence="2" key="2">
    <citation type="journal article" date="2007" name="Science">
        <title>Draft genome sequence of the sexually transmitted pathogen Trichomonas vaginalis.</title>
        <authorList>
            <person name="Carlton J.M."/>
            <person name="Hirt R.P."/>
            <person name="Silva J.C."/>
            <person name="Delcher A.L."/>
            <person name="Schatz M."/>
            <person name="Zhao Q."/>
            <person name="Wortman J.R."/>
            <person name="Bidwell S.L."/>
            <person name="Alsmark U.C.M."/>
            <person name="Besteiro S."/>
            <person name="Sicheritz-Ponten T."/>
            <person name="Noel C.J."/>
            <person name="Dacks J.B."/>
            <person name="Foster P.G."/>
            <person name="Simillion C."/>
            <person name="Van de Peer Y."/>
            <person name="Miranda-Saavedra D."/>
            <person name="Barton G.J."/>
            <person name="Westrop G.D."/>
            <person name="Mueller S."/>
            <person name="Dessi D."/>
            <person name="Fiori P.L."/>
            <person name="Ren Q."/>
            <person name="Paulsen I."/>
            <person name="Zhang H."/>
            <person name="Bastida-Corcuera F.D."/>
            <person name="Simoes-Barbosa A."/>
            <person name="Brown M.T."/>
            <person name="Hayes R.D."/>
            <person name="Mukherjee M."/>
            <person name="Okumura C.Y."/>
            <person name="Schneider R."/>
            <person name="Smith A.J."/>
            <person name="Vanacova S."/>
            <person name="Villalvazo M."/>
            <person name="Haas B.J."/>
            <person name="Pertea M."/>
            <person name="Feldblyum T.V."/>
            <person name="Utterback T.R."/>
            <person name="Shu C.L."/>
            <person name="Osoegawa K."/>
            <person name="de Jong P.J."/>
            <person name="Hrdy I."/>
            <person name="Horvathova L."/>
            <person name="Zubacova Z."/>
            <person name="Dolezal P."/>
            <person name="Malik S.B."/>
            <person name="Logsdon J.M. Jr."/>
            <person name="Henze K."/>
            <person name="Gupta A."/>
            <person name="Wang C.C."/>
            <person name="Dunne R.L."/>
            <person name="Upcroft J.A."/>
            <person name="Upcroft P."/>
            <person name="White O."/>
            <person name="Salzberg S.L."/>
            <person name="Tang P."/>
            <person name="Chiu C.-H."/>
            <person name="Lee Y.-S."/>
            <person name="Embley T.M."/>
            <person name="Coombs G.H."/>
            <person name="Mottram J.C."/>
            <person name="Tachezy J."/>
            <person name="Fraser-Liggett C.M."/>
            <person name="Johnson P.J."/>
        </authorList>
    </citation>
    <scope>NUCLEOTIDE SEQUENCE [LARGE SCALE GENOMIC DNA]</scope>
    <source>
        <strain evidence="2">G3</strain>
    </source>
</reference>
<evidence type="ECO:0000313" key="2">
    <source>
        <dbReference type="EMBL" id="EAY21691.1"/>
    </source>
</evidence>
<proteinExistence type="predicted"/>
<dbReference type="EMBL" id="DS113188">
    <property type="protein sequence ID" value="EAY21691.1"/>
    <property type="molecule type" value="Genomic_DNA"/>
</dbReference>
<feature type="repeat" description="ANK" evidence="1">
    <location>
        <begin position="219"/>
        <end position="251"/>
    </location>
</feature>
<dbReference type="OrthoDB" id="194358at2759"/>
<dbReference type="Proteomes" id="UP000001542">
    <property type="component" value="Unassembled WGS sequence"/>
</dbReference>
<dbReference type="PROSITE" id="PS50297">
    <property type="entry name" value="ANK_REP_REGION"/>
    <property type="match status" value="2"/>
</dbReference>
<dbReference type="KEGG" id="tva:5467236"/>
<organism evidence="2 3">
    <name type="scientific">Trichomonas vaginalis (strain ATCC PRA-98 / G3)</name>
    <dbReference type="NCBI Taxonomy" id="412133"/>
    <lineage>
        <taxon>Eukaryota</taxon>
        <taxon>Metamonada</taxon>
        <taxon>Parabasalia</taxon>
        <taxon>Trichomonadida</taxon>
        <taxon>Trichomonadidae</taxon>
        <taxon>Trichomonas</taxon>
    </lineage>
</organism>
<gene>
    <name evidence="2" type="ORF">TVAG_237170</name>
</gene>
<keyword evidence="1" id="KW-0040">ANK repeat</keyword>
<reference evidence="2" key="1">
    <citation type="submission" date="2006-10" db="EMBL/GenBank/DDBJ databases">
        <authorList>
            <person name="Amadeo P."/>
            <person name="Zhao Q."/>
            <person name="Wortman J."/>
            <person name="Fraser-Liggett C."/>
            <person name="Carlton J."/>
        </authorList>
    </citation>
    <scope>NUCLEOTIDE SEQUENCE</scope>
    <source>
        <strain evidence="2">G3</strain>
    </source>
</reference>
<protein>
    <submittedName>
        <fullName evidence="2">Uncharacterized protein</fullName>
    </submittedName>
</protein>
<evidence type="ECO:0000313" key="3">
    <source>
        <dbReference type="Proteomes" id="UP000001542"/>
    </source>
</evidence>
<dbReference type="SMART" id="SM00248">
    <property type="entry name" value="ANK"/>
    <property type="match status" value="8"/>
</dbReference>
<dbReference type="SUPFAM" id="SSF48403">
    <property type="entry name" value="Ankyrin repeat"/>
    <property type="match status" value="1"/>
</dbReference>
<name>A2DCR7_TRIV3</name>
<dbReference type="Pfam" id="PF12796">
    <property type="entry name" value="Ank_2"/>
    <property type="match status" value="2"/>
</dbReference>
<dbReference type="eggNOG" id="KOG4177">
    <property type="taxonomic scope" value="Eukaryota"/>
</dbReference>
<keyword evidence="3" id="KW-1185">Reference proteome</keyword>
<sequence length="432" mass="48077">MNRDLFNTIVQNNSIKLKRYIKDYIPSGDGLMNQEAIYSLNNFETNLAPFQGLPTKHLTLSHIISYYDSLECLLELYRFTDDLNVKSADGISPFIYAILGQSIECAQFLFSMGVNVNETAFGKTPLYLATKTGNYMLVKYILDLGAMDPESDAKNKFNPIVVAIKQEKIDILKLLLSYGYSLEYSVVQSPIFQAIRLGLDNGVELLLKFGCNVNFRKETGEFPLMFAIQLDKPEIVKLLLKWGADAKLVGPNQASLMHICAETGNIGLMNLLLKKGVVCDTVDIQGKFPTFYALSAQPLEKATKAIDFLVNHGIDINSTDNQGRTVLSEAISNPSLCKPEFISFLIDKGADPTMRAPGTTGKTILSEATDDLNFKSSEVLQILKNGCLKVEEKMRNAAEKKKEQNTVSEISVAISLQNRLRRLIKKTDQSPK</sequence>
<evidence type="ECO:0000256" key="1">
    <source>
        <dbReference type="PROSITE-ProRule" id="PRU00023"/>
    </source>
</evidence>
<dbReference type="RefSeq" id="XP_001582677.1">
    <property type="nucleotide sequence ID" value="XM_001582627.1"/>
</dbReference>
<dbReference type="InParanoid" id="A2DCR7"/>
<dbReference type="InterPro" id="IPR036770">
    <property type="entry name" value="Ankyrin_rpt-contain_sf"/>
</dbReference>
<dbReference type="InterPro" id="IPR002110">
    <property type="entry name" value="Ankyrin_rpt"/>
</dbReference>
<dbReference type="PANTHER" id="PTHR44207">
    <property type="entry name" value="SURFACE ANTIGEN BSPA-LIKE-RELATED"/>
    <property type="match status" value="1"/>
</dbReference>
<dbReference type="STRING" id="5722.A2DCR7"/>
<dbReference type="SMR" id="A2DCR7"/>
<dbReference type="PROSITE" id="PS50088">
    <property type="entry name" value="ANK_REPEAT"/>
    <property type="match status" value="2"/>
</dbReference>
<dbReference type="VEuPathDB" id="TrichDB:TVAGG3_0607110"/>
<dbReference type="Gene3D" id="1.25.40.20">
    <property type="entry name" value="Ankyrin repeat-containing domain"/>
    <property type="match status" value="1"/>
</dbReference>